<reference evidence="1 2" key="1">
    <citation type="submission" date="2019-02" db="EMBL/GenBank/DDBJ databases">
        <title>Deep-cultivation of Planctomycetes and their phenomic and genomic characterization uncovers novel biology.</title>
        <authorList>
            <person name="Wiegand S."/>
            <person name="Jogler M."/>
            <person name="Boedeker C."/>
            <person name="Pinto D."/>
            <person name="Vollmers J."/>
            <person name="Rivas-Marin E."/>
            <person name="Kohn T."/>
            <person name="Peeters S.H."/>
            <person name="Heuer A."/>
            <person name="Rast P."/>
            <person name="Oberbeckmann S."/>
            <person name="Bunk B."/>
            <person name="Jeske O."/>
            <person name="Meyerdierks A."/>
            <person name="Storesund J.E."/>
            <person name="Kallscheuer N."/>
            <person name="Luecker S."/>
            <person name="Lage O.M."/>
            <person name="Pohl T."/>
            <person name="Merkel B.J."/>
            <person name="Hornburger P."/>
            <person name="Mueller R.-W."/>
            <person name="Bruemmer F."/>
            <person name="Labrenz M."/>
            <person name="Spormann A.M."/>
            <person name="Op Den Camp H."/>
            <person name="Overmann J."/>
            <person name="Amann R."/>
            <person name="Jetten M.S.M."/>
            <person name="Mascher T."/>
            <person name="Medema M.H."/>
            <person name="Devos D.P."/>
            <person name="Kaster A.-K."/>
            <person name="Ovreas L."/>
            <person name="Rohde M."/>
            <person name="Galperin M.Y."/>
            <person name="Jogler C."/>
        </authorList>
    </citation>
    <scope>NUCLEOTIDE SEQUENCE [LARGE SCALE GENOMIC DNA]</scope>
    <source>
        <strain evidence="1 2">Pla52o</strain>
    </source>
</reference>
<organism evidence="1 2">
    <name type="scientific">Novipirellula galeiformis</name>
    <dbReference type="NCBI Taxonomy" id="2528004"/>
    <lineage>
        <taxon>Bacteria</taxon>
        <taxon>Pseudomonadati</taxon>
        <taxon>Planctomycetota</taxon>
        <taxon>Planctomycetia</taxon>
        <taxon>Pirellulales</taxon>
        <taxon>Pirellulaceae</taxon>
        <taxon>Novipirellula</taxon>
    </lineage>
</organism>
<evidence type="ECO:0000313" key="1">
    <source>
        <dbReference type="EMBL" id="TWU21557.1"/>
    </source>
</evidence>
<sequence>MDFYKSQMQTYFLTSRNYRSRSSNCVQSNVASLKCDEFLGDEFLGCMVGVIDNVKRLNDGVAFV</sequence>
<proteinExistence type="predicted"/>
<comment type="caution">
    <text evidence="1">The sequence shown here is derived from an EMBL/GenBank/DDBJ whole genome shotgun (WGS) entry which is preliminary data.</text>
</comment>
<keyword evidence="2" id="KW-1185">Reference proteome</keyword>
<name>A0A5C6CCR4_9BACT</name>
<accession>A0A5C6CCR4</accession>
<dbReference type="Proteomes" id="UP000316304">
    <property type="component" value="Unassembled WGS sequence"/>
</dbReference>
<evidence type="ECO:0000313" key="2">
    <source>
        <dbReference type="Proteomes" id="UP000316304"/>
    </source>
</evidence>
<dbReference type="AlphaFoldDB" id="A0A5C6CCR4"/>
<gene>
    <name evidence="1" type="ORF">Pla52o_37440</name>
</gene>
<dbReference type="EMBL" id="SJPT01000006">
    <property type="protein sequence ID" value="TWU21557.1"/>
    <property type="molecule type" value="Genomic_DNA"/>
</dbReference>
<protein>
    <submittedName>
        <fullName evidence="1">Uncharacterized protein</fullName>
    </submittedName>
</protein>